<dbReference type="InterPro" id="IPR052906">
    <property type="entry name" value="Type_IV_Methyl-Rstrct_Enzyme"/>
</dbReference>
<dbReference type="GO" id="GO:0009307">
    <property type="term" value="P:DNA restriction-modification system"/>
    <property type="evidence" value="ECO:0007669"/>
    <property type="project" value="InterPro"/>
</dbReference>
<dbReference type="PANTHER" id="PTHR30015">
    <property type="entry name" value="MRR RESTRICTION SYSTEM PROTEIN"/>
    <property type="match status" value="1"/>
</dbReference>
<evidence type="ECO:0000259" key="1">
    <source>
        <dbReference type="Pfam" id="PF04471"/>
    </source>
</evidence>
<dbReference type="RefSeq" id="WP_096569632.1">
    <property type="nucleotide sequence ID" value="NZ_BJCE01000278.1"/>
</dbReference>
<dbReference type="EMBL" id="BJCE01000278">
    <property type="protein sequence ID" value="GCL39581.1"/>
    <property type="molecule type" value="Genomic_DNA"/>
</dbReference>
<dbReference type="PANTHER" id="PTHR30015:SF7">
    <property type="entry name" value="TYPE IV METHYL-DIRECTED RESTRICTION ENZYME ECOKMRR"/>
    <property type="match status" value="1"/>
</dbReference>
<dbReference type="GO" id="GO:0015666">
    <property type="term" value="F:restriction endodeoxyribonuclease activity"/>
    <property type="evidence" value="ECO:0007669"/>
    <property type="project" value="TreeGrafter"/>
</dbReference>
<evidence type="ECO:0000259" key="2">
    <source>
        <dbReference type="Pfam" id="PF14338"/>
    </source>
</evidence>
<comment type="caution">
    <text evidence="3">The sequence shown here is derived from an EMBL/GenBank/DDBJ whole genome shotgun (WGS) entry which is preliminary data.</text>
</comment>
<dbReference type="InterPro" id="IPR011335">
    <property type="entry name" value="Restrct_endonuc-II-like"/>
</dbReference>
<keyword evidence="3" id="KW-0255">Endonuclease</keyword>
<sequence>MAKNNISKSWQLAEKVVFAALQILKENDGQLQGKQVIEEVEKRVLLDEWAKARYEKSGNIRWKSVLNFYSIDCLKAGFLLKNKGIWYLTPEGEKALELGESQLLKVATQAFKEWKAEQENSTILAHNPEINQEAETDNEVDKVSELTISEYEEIAVEGLKKFVRNLNPYEFQDLVAALLRGMGYYTPFIAPKGKDGGLDVIAYQDPLGTVSPRIKVQIKHRESPATVDEIRQLRGVLQKDGDVGIFVSTGGFTGDAKNETRSSHTHIELIDFDRFISLWQQFYEKLPDEDKKRLPLTPIYFLGV</sequence>
<reference evidence="4" key="1">
    <citation type="submission" date="2019-02" db="EMBL/GenBank/DDBJ databases">
        <title>Draft genome sequence of Sphaerospermopsis reniformis NIES-1949.</title>
        <authorList>
            <person name="Yamaguchi H."/>
            <person name="Suzuki S."/>
            <person name="Kawachi M."/>
        </authorList>
    </citation>
    <scope>NUCLEOTIDE SEQUENCE [LARGE SCALE GENOMIC DNA]</scope>
    <source>
        <strain evidence="4">NIES-1949</strain>
    </source>
</reference>
<dbReference type="Pfam" id="PF14338">
    <property type="entry name" value="Mrr_N"/>
    <property type="match status" value="1"/>
</dbReference>
<dbReference type="Gene3D" id="3.40.1350.10">
    <property type="match status" value="1"/>
</dbReference>
<keyword evidence="3" id="KW-0378">Hydrolase</keyword>
<dbReference type="Proteomes" id="UP000300142">
    <property type="component" value="Unassembled WGS sequence"/>
</dbReference>
<dbReference type="InterPro" id="IPR025745">
    <property type="entry name" value="Mrr-like_N_dom"/>
</dbReference>
<keyword evidence="3" id="KW-0540">Nuclease</keyword>
<organism evidence="3 4">
    <name type="scientific">Sphaerospermopsis reniformis</name>
    <dbReference type="NCBI Taxonomy" id="531300"/>
    <lineage>
        <taxon>Bacteria</taxon>
        <taxon>Bacillati</taxon>
        <taxon>Cyanobacteriota</taxon>
        <taxon>Cyanophyceae</taxon>
        <taxon>Nostocales</taxon>
        <taxon>Aphanizomenonaceae</taxon>
        <taxon>Sphaerospermopsis</taxon>
    </lineage>
</organism>
<protein>
    <submittedName>
        <fullName evidence="3">Restriction endonuclease</fullName>
    </submittedName>
</protein>
<dbReference type="InterPro" id="IPR007560">
    <property type="entry name" value="Restrct_endonuc_IV_Mrr"/>
</dbReference>
<feature type="domain" description="Restriction system protein Mrr-like N-terminal" evidence="2">
    <location>
        <begin position="17"/>
        <end position="97"/>
    </location>
</feature>
<name>A0A480A8Y1_9CYAN</name>
<dbReference type="AlphaFoldDB" id="A0A480A8Y1"/>
<proteinExistence type="predicted"/>
<dbReference type="Pfam" id="PF04471">
    <property type="entry name" value="Mrr_cat"/>
    <property type="match status" value="1"/>
</dbReference>
<evidence type="ECO:0000313" key="4">
    <source>
        <dbReference type="Proteomes" id="UP000300142"/>
    </source>
</evidence>
<keyword evidence="4" id="KW-1185">Reference proteome</keyword>
<feature type="domain" description="Restriction endonuclease type IV Mrr" evidence="1">
    <location>
        <begin position="164"/>
        <end position="278"/>
    </location>
</feature>
<evidence type="ECO:0000313" key="3">
    <source>
        <dbReference type="EMBL" id="GCL39581.1"/>
    </source>
</evidence>
<dbReference type="InterPro" id="IPR011856">
    <property type="entry name" value="tRNA_endonuc-like_dom_sf"/>
</dbReference>
<dbReference type="GO" id="GO:0003677">
    <property type="term" value="F:DNA binding"/>
    <property type="evidence" value="ECO:0007669"/>
    <property type="project" value="InterPro"/>
</dbReference>
<gene>
    <name evidence="3" type="ORF">SR1949_47080</name>
</gene>
<dbReference type="SUPFAM" id="SSF52980">
    <property type="entry name" value="Restriction endonuclease-like"/>
    <property type="match status" value="1"/>
</dbReference>
<accession>A0A480A8Y1</accession>